<dbReference type="InterPro" id="IPR027304">
    <property type="entry name" value="Trigger_fact/SurA_dom_sf"/>
</dbReference>
<proteinExistence type="predicted"/>
<dbReference type="Gene3D" id="1.10.8.1040">
    <property type="match status" value="1"/>
</dbReference>
<accession>A0A4R3L0T6</accession>
<dbReference type="InterPro" id="IPR000297">
    <property type="entry name" value="PPIase_PpiC"/>
</dbReference>
<dbReference type="OrthoDB" id="14196at2"/>
<dbReference type="Gene3D" id="3.10.50.40">
    <property type="match status" value="1"/>
</dbReference>
<keyword evidence="1" id="KW-0697">Rotamase</keyword>
<evidence type="ECO:0000256" key="1">
    <source>
        <dbReference type="PROSITE-ProRule" id="PRU00278"/>
    </source>
</evidence>
<dbReference type="InterPro" id="IPR023058">
    <property type="entry name" value="PPIase_PpiC_CS"/>
</dbReference>
<dbReference type="Pfam" id="PF00639">
    <property type="entry name" value="Rotamase"/>
    <property type="match status" value="1"/>
</dbReference>
<dbReference type="AlphaFoldDB" id="A0A4R3L0T6"/>
<dbReference type="EMBL" id="SMAE01000004">
    <property type="protein sequence ID" value="TCS90550.1"/>
    <property type="molecule type" value="Genomic_DNA"/>
</dbReference>
<protein>
    <submittedName>
        <fullName evidence="3">Peptidyl-prolyl cis-trans isomerase C</fullName>
    </submittedName>
</protein>
<keyword evidence="4" id="KW-1185">Reference proteome</keyword>
<dbReference type="InterPro" id="IPR050245">
    <property type="entry name" value="PrsA_foldase"/>
</dbReference>
<evidence type="ECO:0000313" key="4">
    <source>
        <dbReference type="Proteomes" id="UP000294567"/>
    </source>
</evidence>
<keyword evidence="1 3" id="KW-0413">Isomerase</keyword>
<dbReference type="PANTHER" id="PTHR47245">
    <property type="entry name" value="PEPTIDYLPROLYL ISOMERASE"/>
    <property type="match status" value="1"/>
</dbReference>
<dbReference type="GO" id="GO:0003755">
    <property type="term" value="F:peptidyl-prolyl cis-trans isomerase activity"/>
    <property type="evidence" value="ECO:0007669"/>
    <property type="project" value="UniProtKB-KW"/>
</dbReference>
<sequence length="249" mass="28481">MSENKVLATVNGKDITSQDVYGFLNQLDPQVAAQFSSPEGINQIANELVNQELLYLDAIEKNLDEEEAFKEELEKIKIGVLKQYAINKLFEGITVSEEEIEKFYNENKHFFQRPEMARASHILVDDEEKANEVLDEIDNGTSFEDAASKYSNCPSKANGGDLGKFSRGKMVPEFEEVAFSMEEGEISKPVKTQFGYHLIKLDYKKEPSISPLDEVKGQINQQLILMKQQQLYLDKAEELKKNYKVEIYF</sequence>
<evidence type="ECO:0000259" key="2">
    <source>
        <dbReference type="PROSITE" id="PS50198"/>
    </source>
</evidence>
<feature type="domain" description="PpiC" evidence="2">
    <location>
        <begin position="114"/>
        <end position="203"/>
    </location>
</feature>
<name>A0A4R3L0T6_9FIRM</name>
<dbReference type="InterPro" id="IPR046357">
    <property type="entry name" value="PPIase_dom_sf"/>
</dbReference>
<dbReference type="Proteomes" id="UP000294567">
    <property type="component" value="Unassembled WGS sequence"/>
</dbReference>
<dbReference type="PROSITE" id="PS01096">
    <property type="entry name" value="PPIC_PPIASE_1"/>
    <property type="match status" value="1"/>
</dbReference>
<evidence type="ECO:0000313" key="3">
    <source>
        <dbReference type="EMBL" id="TCS90550.1"/>
    </source>
</evidence>
<comment type="caution">
    <text evidence="3">The sequence shown here is derived from an EMBL/GenBank/DDBJ whole genome shotgun (WGS) entry which is preliminary data.</text>
</comment>
<dbReference type="SUPFAM" id="SSF109998">
    <property type="entry name" value="Triger factor/SurA peptide-binding domain-like"/>
    <property type="match status" value="1"/>
</dbReference>
<dbReference type="SUPFAM" id="SSF54534">
    <property type="entry name" value="FKBP-like"/>
    <property type="match status" value="1"/>
</dbReference>
<organism evidence="3 4">
    <name type="scientific">Keratinibaculum paraultunense</name>
    <dbReference type="NCBI Taxonomy" id="1278232"/>
    <lineage>
        <taxon>Bacteria</taxon>
        <taxon>Bacillati</taxon>
        <taxon>Bacillota</taxon>
        <taxon>Tissierellia</taxon>
        <taxon>Tissierellales</taxon>
        <taxon>Tepidimicrobiaceae</taxon>
        <taxon>Keratinibaculum</taxon>
    </lineage>
</organism>
<reference evidence="3 4" key="1">
    <citation type="submission" date="2019-03" db="EMBL/GenBank/DDBJ databases">
        <title>Genomic Encyclopedia of Type Strains, Phase IV (KMG-IV): sequencing the most valuable type-strain genomes for metagenomic binning, comparative biology and taxonomic classification.</title>
        <authorList>
            <person name="Goeker M."/>
        </authorList>
    </citation>
    <scope>NUCLEOTIDE SEQUENCE [LARGE SCALE GENOMIC DNA]</scope>
    <source>
        <strain evidence="3 4">DSM 26752</strain>
    </source>
</reference>
<dbReference type="PANTHER" id="PTHR47245:SF2">
    <property type="entry name" value="PEPTIDYL-PROLYL CIS-TRANS ISOMERASE HP_0175-RELATED"/>
    <property type="match status" value="1"/>
</dbReference>
<gene>
    <name evidence="3" type="ORF">EDD65_10491</name>
</gene>
<dbReference type="RefSeq" id="WP_132026843.1">
    <property type="nucleotide sequence ID" value="NZ_CP068564.1"/>
</dbReference>
<dbReference type="PROSITE" id="PS50198">
    <property type="entry name" value="PPIC_PPIASE_2"/>
    <property type="match status" value="1"/>
</dbReference>